<evidence type="ECO:0000256" key="1">
    <source>
        <dbReference type="SAM" id="MobiDB-lite"/>
    </source>
</evidence>
<organism evidence="2 3">
    <name type="scientific">Funneliformis caledonium</name>
    <dbReference type="NCBI Taxonomy" id="1117310"/>
    <lineage>
        <taxon>Eukaryota</taxon>
        <taxon>Fungi</taxon>
        <taxon>Fungi incertae sedis</taxon>
        <taxon>Mucoromycota</taxon>
        <taxon>Glomeromycotina</taxon>
        <taxon>Glomeromycetes</taxon>
        <taxon>Glomerales</taxon>
        <taxon>Glomeraceae</taxon>
        <taxon>Funneliformis</taxon>
    </lineage>
</organism>
<reference evidence="2" key="1">
    <citation type="submission" date="2021-06" db="EMBL/GenBank/DDBJ databases">
        <authorList>
            <person name="Kallberg Y."/>
            <person name="Tangrot J."/>
            <person name="Rosling A."/>
        </authorList>
    </citation>
    <scope>NUCLEOTIDE SEQUENCE</scope>
    <source>
        <strain evidence="2">UK204</strain>
    </source>
</reference>
<feature type="region of interest" description="Disordered" evidence="1">
    <location>
        <begin position="51"/>
        <end position="70"/>
    </location>
</feature>
<dbReference type="AlphaFoldDB" id="A0A9N9I304"/>
<evidence type="ECO:0000313" key="2">
    <source>
        <dbReference type="EMBL" id="CAG8717257.1"/>
    </source>
</evidence>
<keyword evidence="3" id="KW-1185">Reference proteome</keyword>
<evidence type="ECO:0000313" key="3">
    <source>
        <dbReference type="Proteomes" id="UP000789570"/>
    </source>
</evidence>
<comment type="caution">
    <text evidence="2">The sequence shown here is derived from an EMBL/GenBank/DDBJ whole genome shotgun (WGS) entry which is preliminary data.</text>
</comment>
<proteinExistence type="predicted"/>
<protein>
    <submittedName>
        <fullName evidence="2">13593_t:CDS:1</fullName>
    </submittedName>
</protein>
<gene>
    <name evidence="2" type="ORF">FCALED_LOCUS14219</name>
</gene>
<feature type="non-terminal residue" evidence="2">
    <location>
        <position position="70"/>
    </location>
</feature>
<sequence length="70" mass="8219">NVQVAQDDLKLKQLRDPNVLVDSVLDKEENIKLLKDHEHDVHHRILSDEYQINNSDDEDKEDPKLTFLIS</sequence>
<dbReference type="Proteomes" id="UP000789570">
    <property type="component" value="Unassembled WGS sequence"/>
</dbReference>
<name>A0A9N9I304_9GLOM</name>
<accession>A0A9N9I304</accession>
<dbReference type="EMBL" id="CAJVPQ010009702">
    <property type="protein sequence ID" value="CAG8717257.1"/>
    <property type="molecule type" value="Genomic_DNA"/>
</dbReference>